<protein>
    <recommendedName>
        <fullName evidence="1">PilZ domain-containing protein</fullName>
    </recommendedName>
</protein>
<gene>
    <name evidence="2" type="ORF">MNBD_GAMMA20-2301</name>
</gene>
<proteinExistence type="predicted"/>
<feature type="domain" description="PilZ" evidence="1">
    <location>
        <begin position="3"/>
        <end position="104"/>
    </location>
</feature>
<sequence>MEKRWSERKRLCVGVEVYLNGDLLNSGHSSDIGLGGTFLGIDSVVGINQDVNVELVFRLLSDGAGEEGVRHTVHARVVRIADQGVGFKFCDFDTGVFRSLQEIMAYQKHNSSGQRASCSR</sequence>
<dbReference type="GO" id="GO:0035438">
    <property type="term" value="F:cyclic-di-GMP binding"/>
    <property type="evidence" value="ECO:0007669"/>
    <property type="project" value="InterPro"/>
</dbReference>
<organism evidence="2">
    <name type="scientific">hydrothermal vent metagenome</name>
    <dbReference type="NCBI Taxonomy" id="652676"/>
    <lineage>
        <taxon>unclassified sequences</taxon>
        <taxon>metagenomes</taxon>
        <taxon>ecological metagenomes</taxon>
    </lineage>
</organism>
<dbReference type="AlphaFoldDB" id="A0A3B0ZX18"/>
<accession>A0A3B0ZX18</accession>
<evidence type="ECO:0000259" key="1">
    <source>
        <dbReference type="Pfam" id="PF07238"/>
    </source>
</evidence>
<evidence type="ECO:0000313" key="2">
    <source>
        <dbReference type="EMBL" id="VAW98145.1"/>
    </source>
</evidence>
<dbReference type="EMBL" id="UOFU01000138">
    <property type="protein sequence ID" value="VAW98145.1"/>
    <property type="molecule type" value="Genomic_DNA"/>
</dbReference>
<reference evidence="2" key="1">
    <citation type="submission" date="2018-06" db="EMBL/GenBank/DDBJ databases">
        <authorList>
            <person name="Zhirakovskaya E."/>
        </authorList>
    </citation>
    <scope>NUCLEOTIDE SEQUENCE</scope>
</reference>
<dbReference type="SUPFAM" id="SSF141371">
    <property type="entry name" value="PilZ domain-like"/>
    <property type="match status" value="1"/>
</dbReference>
<dbReference type="Gene3D" id="2.40.10.220">
    <property type="entry name" value="predicted glycosyltransferase like domains"/>
    <property type="match status" value="1"/>
</dbReference>
<dbReference type="InterPro" id="IPR009875">
    <property type="entry name" value="PilZ_domain"/>
</dbReference>
<dbReference type="Pfam" id="PF07238">
    <property type="entry name" value="PilZ"/>
    <property type="match status" value="1"/>
</dbReference>
<name>A0A3B0ZX18_9ZZZZ</name>